<dbReference type="RefSeq" id="WP_014743592.1">
    <property type="nucleotide sequence ID" value="NC_017956.1"/>
</dbReference>
<dbReference type="AlphaFoldDB" id="I3TGM4"/>
<evidence type="ECO:0000313" key="3">
    <source>
        <dbReference type="Proteomes" id="UP000005258"/>
    </source>
</evidence>
<dbReference type="EMBL" id="CP003236">
    <property type="protein sequence ID" value="AFK51912.1"/>
    <property type="molecule type" value="Genomic_DNA"/>
</dbReference>
<accession>I3TGM4</accession>
<feature type="region of interest" description="Disordered" evidence="1">
    <location>
        <begin position="59"/>
        <end position="105"/>
    </location>
</feature>
<evidence type="ECO:0008006" key="4">
    <source>
        <dbReference type="Google" id="ProtNLM"/>
    </source>
</evidence>
<evidence type="ECO:0000313" key="2">
    <source>
        <dbReference type="EMBL" id="AFK51912.1"/>
    </source>
</evidence>
<proteinExistence type="predicted"/>
<gene>
    <name evidence="2" type="ordered locus">TMO_0073</name>
</gene>
<dbReference type="KEGG" id="tmo:TMO_0073"/>
<organism evidence="2 3">
    <name type="scientific">Tistrella mobilis (strain KA081020-065)</name>
    <dbReference type="NCBI Taxonomy" id="1110502"/>
    <lineage>
        <taxon>Bacteria</taxon>
        <taxon>Pseudomonadati</taxon>
        <taxon>Pseudomonadota</taxon>
        <taxon>Alphaproteobacteria</taxon>
        <taxon>Geminicoccales</taxon>
        <taxon>Geminicoccaceae</taxon>
        <taxon>Tistrella</taxon>
    </lineage>
</organism>
<feature type="compositionally biased region" description="Low complexity" evidence="1">
    <location>
        <begin position="63"/>
        <end position="78"/>
    </location>
</feature>
<protein>
    <recommendedName>
        <fullName evidence="4">Helix-turn-helix domain-containing protein</fullName>
    </recommendedName>
</protein>
<keyword evidence="3" id="KW-1185">Reference proteome</keyword>
<feature type="compositionally biased region" description="Basic and acidic residues" evidence="1">
    <location>
        <begin position="79"/>
        <end position="91"/>
    </location>
</feature>
<dbReference type="HOGENOM" id="CLU_2411270_0_0_5"/>
<reference evidence="2 3" key="1">
    <citation type="journal article" date="2012" name="J. Am. Chem. Soc.">
        <title>Bacterial biosynthesis and maturation of the didemnin anti-cancer agents.</title>
        <authorList>
            <person name="Xu Y."/>
            <person name="Kersten R.D."/>
            <person name="Nam S.J."/>
            <person name="Lu L."/>
            <person name="Al-Suwailem A.M."/>
            <person name="Zheng H."/>
            <person name="Fenical W."/>
            <person name="Dorrestein P.C."/>
            <person name="Moore B.S."/>
            <person name="Qian P.Y."/>
        </authorList>
    </citation>
    <scope>NUCLEOTIDE SEQUENCE [LARGE SCALE GENOMIC DNA]</scope>
    <source>
        <strain evidence="2 3">KA081020-065</strain>
    </source>
</reference>
<evidence type="ECO:0000256" key="1">
    <source>
        <dbReference type="SAM" id="MobiDB-lite"/>
    </source>
</evidence>
<name>I3TGM4_TISMK</name>
<sequence length="105" mass="11721">MADDVPPQLLTMADLAQIFRVRPDTIYRRLPKLQADGFPPPVWGRLWDPRAVDRWLRERQGLPAAPAATPAAPEAAPADADRARRLSERAARVAGQVGRRRKALH</sequence>
<dbReference type="STRING" id="1110502.TMO_0073"/>
<dbReference type="Proteomes" id="UP000005258">
    <property type="component" value="Chromosome"/>
</dbReference>